<dbReference type="RefSeq" id="WP_212522414.1">
    <property type="nucleotide sequence ID" value="NZ_JAGSOH010000210.1"/>
</dbReference>
<comment type="caution">
    <text evidence="1">The sequence shown here is derived from an EMBL/GenBank/DDBJ whole genome shotgun (WGS) entry which is preliminary data.</text>
</comment>
<sequence length="296" mass="31489">MLTINPTIRGELRVTTSATPSLTSLLSPAPGPPDSDVPYIVGGTAADADALEAAAQLLADDAMRLRCGEAPALASWRARRDGGPELAGTRAAAVATFASMGFGLPGEPAKNEDHIQGHVAELMWNRLLAERVSYADGRRLVRVADVKTDPLEPGGDGLVLYRTANGTLVFRLWEIKKHDSVNQLSATIRTASNQLANRGDTYLGKIVGPASLEGGEIGAFFADVIELWIDRSERAGVGVSVGTSTHHAPRHRSSFRSLARAFPDFAPQEQTEGIAVAVADFPAFAQRVKEIVWSGL</sequence>
<evidence type="ECO:0000313" key="1">
    <source>
        <dbReference type="EMBL" id="MBR7831302.1"/>
    </source>
</evidence>
<protein>
    <submittedName>
        <fullName evidence="1">Uncharacterized protein</fullName>
    </submittedName>
</protein>
<evidence type="ECO:0000313" key="2">
    <source>
        <dbReference type="Proteomes" id="UP000676325"/>
    </source>
</evidence>
<organism evidence="1 2">
    <name type="scientific">Actinospica acidithermotolerans</name>
    <dbReference type="NCBI Taxonomy" id="2828514"/>
    <lineage>
        <taxon>Bacteria</taxon>
        <taxon>Bacillati</taxon>
        <taxon>Actinomycetota</taxon>
        <taxon>Actinomycetes</taxon>
        <taxon>Catenulisporales</taxon>
        <taxon>Actinospicaceae</taxon>
        <taxon>Actinospica</taxon>
    </lineage>
</organism>
<reference evidence="1" key="1">
    <citation type="submission" date="2021-04" db="EMBL/GenBank/DDBJ databases">
        <title>Genome based classification of Actinospica acidithermotolerans sp. nov., an actinobacterium isolated from an Indonesian hot spring.</title>
        <authorList>
            <person name="Kusuma A.B."/>
            <person name="Putra K.E."/>
            <person name="Nafisah S."/>
            <person name="Loh J."/>
            <person name="Nouioui I."/>
            <person name="Goodfellow M."/>
        </authorList>
    </citation>
    <scope>NUCLEOTIDE SEQUENCE</scope>
    <source>
        <strain evidence="1">MGRD01-02</strain>
    </source>
</reference>
<proteinExistence type="predicted"/>
<accession>A0A941EGY7</accession>
<keyword evidence="2" id="KW-1185">Reference proteome</keyword>
<dbReference type="Proteomes" id="UP000676325">
    <property type="component" value="Unassembled WGS sequence"/>
</dbReference>
<dbReference type="AlphaFoldDB" id="A0A941EGY7"/>
<name>A0A941EGY7_9ACTN</name>
<dbReference type="EMBL" id="JAGSOH010000210">
    <property type="protein sequence ID" value="MBR7831302.1"/>
    <property type="molecule type" value="Genomic_DNA"/>
</dbReference>
<gene>
    <name evidence="1" type="ORF">KDK95_33670</name>
</gene>